<dbReference type="NCBIfam" id="TIGR03363">
    <property type="entry name" value="VI_chp_8"/>
    <property type="match status" value="1"/>
</dbReference>
<sequence length="354" mass="37386">MTFTAEQLLEPISPESPSGEDLSFSPELDAISQARRFDDPSLAQGEWITDLKEADWPFVVRRCATLLKDTSKDLRLAVWLAEAAVKTDGLRGLGEALRTLAGLCQDYWDVGLYPESDGDDHDQRIGNLSWILARMPTLLREVPVTDGRQGSYSTIDFETARKAAAAASNGGAVTGPKLADLEAARRNNSAAFVAAFAADSQLCLDALTELEAVADERLGPDSPGFSAARNAVVDLQRMMPAAGGAAASVPGDADAAALADAPVGAVAQAGGMATPVAPAGPPGPVQTRAQALAQLRAVAQFFRHTEPHSPVSYYADKAADAGEQNLHDWLKSVVKDSATMAHIEELLGVQPRND</sequence>
<dbReference type="Pfam" id="PF06812">
    <property type="entry name" value="ImpA_N"/>
    <property type="match status" value="1"/>
</dbReference>
<proteinExistence type="predicted"/>
<dbReference type="InterPro" id="IPR010657">
    <property type="entry name" value="ImpA_N"/>
</dbReference>
<accession>A0A7X0CGT4</accession>
<name>A0A7X0CGT4_9BURK</name>
<dbReference type="EMBL" id="JACHBX010000006">
    <property type="protein sequence ID" value="MBB6136558.1"/>
    <property type="molecule type" value="Genomic_DNA"/>
</dbReference>
<dbReference type="PANTHER" id="PTHR37951:SF1">
    <property type="entry name" value="TYPE VI SECRETION SYSTEM COMPONENT TSSA1"/>
    <property type="match status" value="1"/>
</dbReference>
<dbReference type="PANTHER" id="PTHR37951">
    <property type="entry name" value="CYTOPLASMIC PROTEIN-RELATED"/>
    <property type="match status" value="1"/>
</dbReference>
<evidence type="ECO:0000256" key="1">
    <source>
        <dbReference type="SAM" id="MobiDB-lite"/>
    </source>
</evidence>
<protein>
    <submittedName>
        <fullName evidence="3">Type VI secretion system protein ImpA</fullName>
    </submittedName>
</protein>
<dbReference type="RefSeq" id="WP_183558534.1">
    <property type="nucleotide sequence ID" value="NZ_JACHBX010000006.1"/>
</dbReference>
<gene>
    <name evidence="3" type="ORF">HD842_004736</name>
</gene>
<dbReference type="InterPro" id="IPR017740">
    <property type="entry name" value="TssA-like"/>
</dbReference>
<keyword evidence="4" id="KW-1185">Reference proteome</keyword>
<feature type="region of interest" description="Disordered" evidence="1">
    <location>
        <begin position="1"/>
        <end position="23"/>
    </location>
</feature>
<dbReference type="AlphaFoldDB" id="A0A7X0CGT4"/>
<evidence type="ECO:0000313" key="4">
    <source>
        <dbReference type="Proteomes" id="UP000540787"/>
    </source>
</evidence>
<comment type="caution">
    <text evidence="3">The sequence shown here is derived from an EMBL/GenBank/DDBJ whole genome shotgun (WGS) entry which is preliminary data.</text>
</comment>
<feature type="domain" description="ImpA N-terminal" evidence="2">
    <location>
        <begin position="9"/>
        <end position="132"/>
    </location>
</feature>
<dbReference type="Proteomes" id="UP000540787">
    <property type="component" value="Unassembled WGS sequence"/>
</dbReference>
<organism evidence="3 4">
    <name type="scientific">Massilia aurea</name>
    <dbReference type="NCBI Taxonomy" id="373040"/>
    <lineage>
        <taxon>Bacteria</taxon>
        <taxon>Pseudomonadati</taxon>
        <taxon>Pseudomonadota</taxon>
        <taxon>Betaproteobacteria</taxon>
        <taxon>Burkholderiales</taxon>
        <taxon>Oxalobacteraceae</taxon>
        <taxon>Telluria group</taxon>
        <taxon>Massilia</taxon>
    </lineage>
</organism>
<evidence type="ECO:0000259" key="2">
    <source>
        <dbReference type="Pfam" id="PF06812"/>
    </source>
</evidence>
<evidence type="ECO:0000313" key="3">
    <source>
        <dbReference type="EMBL" id="MBB6136558.1"/>
    </source>
</evidence>
<reference evidence="3 4" key="1">
    <citation type="submission" date="2020-08" db="EMBL/GenBank/DDBJ databases">
        <title>The Agave Microbiome: Exploring the role of microbial communities in plant adaptations to desert environments.</title>
        <authorList>
            <person name="Partida-Martinez L.P."/>
        </authorList>
    </citation>
    <scope>NUCLEOTIDE SEQUENCE [LARGE SCALE GENOMIC DNA]</scope>
    <source>
        <strain evidence="3 4">AT3.2</strain>
    </source>
</reference>